<protein>
    <submittedName>
        <fullName evidence="5">Glycerate kinase</fullName>
    </submittedName>
</protein>
<evidence type="ECO:0000256" key="1">
    <source>
        <dbReference type="ARBA" id="ARBA00006284"/>
    </source>
</evidence>
<keyword evidence="2 4" id="KW-0808">Transferase</keyword>
<evidence type="ECO:0000313" key="5">
    <source>
        <dbReference type="EMBL" id="QEA53504.1"/>
    </source>
</evidence>
<reference evidence="5 6" key="1">
    <citation type="submission" date="2019-06" db="EMBL/GenBank/DDBJ databases">
        <title>Genome analyses of bacteria isolated from kimchi.</title>
        <authorList>
            <person name="Lee S."/>
            <person name="Ahn S."/>
            <person name="Roh S."/>
        </authorList>
    </citation>
    <scope>NUCLEOTIDE SEQUENCE [LARGE SCALE GENOMIC DNA]</scope>
    <source>
        <strain evidence="5 6">CBA3616</strain>
    </source>
</reference>
<dbReference type="Pfam" id="PF02595">
    <property type="entry name" value="Gly_kinase"/>
    <property type="match status" value="1"/>
</dbReference>
<evidence type="ECO:0000256" key="2">
    <source>
        <dbReference type="ARBA" id="ARBA00022679"/>
    </source>
</evidence>
<dbReference type="InterPro" id="IPR004381">
    <property type="entry name" value="Glycerate_kinase"/>
</dbReference>
<dbReference type="InterPro" id="IPR018193">
    <property type="entry name" value="Glyc_kinase_flavodox-like_fold"/>
</dbReference>
<dbReference type="Gene3D" id="3.40.50.10350">
    <property type="entry name" value="Glycerate kinase, domain 1"/>
    <property type="match status" value="1"/>
</dbReference>
<dbReference type="InterPro" id="IPR018197">
    <property type="entry name" value="Glycerate_kinase_RE-like"/>
</dbReference>
<dbReference type="AlphaFoldDB" id="A0A5B8TNK2"/>
<dbReference type="SUPFAM" id="SSF110738">
    <property type="entry name" value="Glycerate kinase I"/>
    <property type="match status" value="1"/>
</dbReference>
<evidence type="ECO:0000256" key="3">
    <source>
        <dbReference type="ARBA" id="ARBA00022777"/>
    </source>
</evidence>
<comment type="similarity">
    <text evidence="1 4">Belongs to the glycerate kinase type-1 family.</text>
</comment>
<dbReference type="EMBL" id="CP042392">
    <property type="protein sequence ID" value="QEA53504.1"/>
    <property type="molecule type" value="Genomic_DNA"/>
</dbReference>
<keyword evidence="3 4" id="KW-0418">Kinase</keyword>
<name>A0A5B8TNK2_9LACO</name>
<dbReference type="RefSeq" id="WP_146989813.1">
    <property type="nucleotide sequence ID" value="NZ_CP042392.1"/>
</dbReference>
<dbReference type="PIRSF" id="PIRSF006078">
    <property type="entry name" value="GlxK"/>
    <property type="match status" value="1"/>
</dbReference>
<evidence type="ECO:0000256" key="4">
    <source>
        <dbReference type="PIRNR" id="PIRNR006078"/>
    </source>
</evidence>
<dbReference type="Gene3D" id="3.90.1510.10">
    <property type="entry name" value="Glycerate kinase, domain 2"/>
    <property type="match status" value="1"/>
</dbReference>
<accession>A0A5B8TNK2</accession>
<dbReference type="PANTHER" id="PTHR21599">
    <property type="entry name" value="GLYCERATE KINASE"/>
    <property type="match status" value="1"/>
</dbReference>
<dbReference type="GO" id="GO:0008887">
    <property type="term" value="F:glycerate kinase activity"/>
    <property type="evidence" value="ECO:0007669"/>
    <property type="project" value="UniProtKB-UniRule"/>
</dbReference>
<sequence>MRRVKLFNEPNQGSELTKALIAIDSFKQSFTSLAAGEIVAQQFVQAGIPSTAVAIADGGEGTVAAFLHNKAGGEKIVRPVHDPYGKFVQAEFGWYPAEKLAIIETAAASGIQFVQPAATYQLASSQGTGELLRAAIELGAQRVIVGLGGSGTVDAGVGLLAALGARFLDAAGQQIAQPLAHLAEIDAIDTESVMTKDVTLLSASDVTSPLTGENGAVQLFGPQKGLTGSAAVELEQQFTQLAQRLDPQQQGQVAGDGAAGGIGFALRLIGSQVHSGFDLIAQVCQFEQLVQAADVVITGEGQIDAQSLQGKVPVKIAQIAQRQHKPCLAFVGNQVGDLAAFQAHGLTSIFPIVDHVTTLQQALVDGKMNLARTAKRVAAVLAI</sequence>
<dbReference type="GO" id="GO:0031388">
    <property type="term" value="P:organic acid phosphorylation"/>
    <property type="evidence" value="ECO:0007669"/>
    <property type="project" value="UniProtKB-UniRule"/>
</dbReference>
<proteinExistence type="inferred from homology"/>
<organism evidence="5 6">
    <name type="scientific">Loigolactobacillus coryniformis</name>
    <dbReference type="NCBI Taxonomy" id="1610"/>
    <lineage>
        <taxon>Bacteria</taxon>
        <taxon>Bacillati</taxon>
        <taxon>Bacillota</taxon>
        <taxon>Bacilli</taxon>
        <taxon>Lactobacillales</taxon>
        <taxon>Lactobacillaceae</taxon>
        <taxon>Loigolactobacillus</taxon>
    </lineage>
</organism>
<dbReference type="NCBIfam" id="TIGR00045">
    <property type="entry name" value="glycerate kinase"/>
    <property type="match status" value="1"/>
</dbReference>
<dbReference type="Proteomes" id="UP000321772">
    <property type="component" value="Chromosome"/>
</dbReference>
<dbReference type="InterPro" id="IPR036129">
    <property type="entry name" value="Glycerate_kinase_sf"/>
</dbReference>
<evidence type="ECO:0000313" key="6">
    <source>
        <dbReference type="Proteomes" id="UP000321772"/>
    </source>
</evidence>
<dbReference type="PANTHER" id="PTHR21599:SF0">
    <property type="entry name" value="GLYCERATE KINASE"/>
    <property type="match status" value="1"/>
</dbReference>
<gene>
    <name evidence="5" type="ORF">FGL77_09610</name>
</gene>